<proteinExistence type="predicted"/>
<evidence type="ECO:0000313" key="3">
    <source>
        <dbReference type="Proteomes" id="UP000648663"/>
    </source>
</evidence>
<reference evidence="3" key="1">
    <citation type="journal article" date="2019" name="Int. J. Syst. Evol. Microbiol.">
        <title>The Global Catalogue of Microorganisms (GCM) 10K type strain sequencing project: providing services to taxonomists for standard genome sequencing and annotation.</title>
        <authorList>
            <consortium name="The Broad Institute Genomics Platform"/>
            <consortium name="The Broad Institute Genome Sequencing Center for Infectious Disease"/>
            <person name="Wu L."/>
            <person name="Ma J."/>
        </authorList>
    </citation>
    <scope>NUCLEOTIDE SEQUENCE [LARGE SCALE GENOMIC DNA]</scope>
    <source>
        <strain evidence="3">CGMCC 4.5581</strain>
    </source>
</reference>
<protein>
    <submittedName>
        <fullName evidence="2">Uncharacterized protein</fullName>
    </submittedName>
</protein>
<gene>
    <name evidence="2" type="ORF">GCM10011589_44800</name>
</gene>
<dbReference type="EMBL" id="BMMI01000012">
    <property type="protein sequence ID" value="GGL83357.1"/>
    <property type="molecule type" value="Genomic_DNA"/>
</dbReference>
<dbReference type="RefSeq" id="WP_188959694.1">
    <property type="nucleotide sequence ID" value="NZ_BAABJU010000034.1"/>
</dbReference>
<dbReference type="Proteomes" id="UP000648663">
    <property type="component" value="Unassembled WGS sequence"/>
</dbReference>
<feature type="region of interest" description="Disordered" evidence="1">
    <location>
        <begin position="1"/>
        <end position="20"/>
    </location>
</feature>
<keyword evidence="3" id="KW-1185">Reference proteome</keyword>
<sequence length="48" mass="5155">MGLFGTFADSDGAWTTPDARREPYPVIDVHDSDIATVDYRPAGDAAGR</sequence>
<name>A0ABQ2GAB1_9ACTN</name>
<organism evidence="2 3">
    <name type="scientific">Modestobacter marinus</name>
    <dbReference type="NCBI Taxonomy" id="477641"/>
    <lineage>
        <taxon>Bacteria</taxon>
        <taxon>Bacillati</taxon>
        <taxon>Actinomycetota</taxon>
        <taxon>Actinomycetes</taxon>
        <taxon>Geodermatophilales</taxon>
        <taxon>Geodermatophilaceae</taxon>
        <taxon>Modestobacter</taxon>
    </lineage>
</organism>
<evidence type="ECO:0000256" key="1">
    <source>
        <dbReference type="SAM" id="MobiDB-lite"/>
    </source>
</evidence>
<evidence type="ECO:0000313" key="2">
    <source>
        <dbReference type="EMBL" id="GGL83357.1"/>
    </source>
</evidence>
<accession>A0ABQ2GAB1</accession>
<comment type="caution">
    <text evidence="2">The sequence shown here is derived from an EMBL/GenBank/DDBJ whole genome shotgun (WGS) entry which is preliminary data.</text>
</comment>